<dbReference type="EC" id="3.7.1.2" evidence="5"/>
<keyword evidence="10" id="KW-0828">Tyrosine catabolism</keyword>
<dbReference type="Pfam" id="PF09298">
    <property type="entry name" value="FAA_hydrolase_N"/>
    <property type="match status" value="1"/>
</dbReference>
<feature type="domain" description="Fumarylacetoacetase-like C-terminal" evidence="15">
    <location>
        <begin position="140"/>
        <end position="407"/>
    </location>
</feature>
<dbReference type="InterPro" id="IPR011234">
    <property type="entry name" value="Fumarylacetoacetase-like_C"/>
</dbReference>
<feature type="active site" description="Proton acceptor" evidence="12">
    <location>
        <position position="148"/>
    </location>
</feature>
<sequence>MPLERFLIMSDIKSNTLSTWVEVPKNSDFTIYNLPFGVFKNKRLSPRTGIAIGDKIVDLSVLDQEGFFSDLFLPEGIFINEALNDLISLGKVQTKKIRERVQDLLLVDNEKLRDHSVRGKVMVNRKEAEMLLPVKIGDYTDFYSSMEHATNVGKMFRDPENALLPNWKHLPVGYHGRASSIIPSGVPIHRPKGQFKSPDMDSPGFAPSKKMDFELELAFITGKSTRLGDSVSTADAEDYIFGFTLFNDWSARDIQAWEYVPLGPFLGKSFASSMSPWVVTLEALEYFRVENPIQDPEVLPYLKCDSAHSFDINLEVLIQPEGKKATKVCQSNFKSMYWNVAQQLAHHTVNGCNINVGDLMASGTISGTTEDSFGSLLELSWNGKKTLKLDTGEERTFLEDGDTVIMKGYAEKDGIRVGFGEVKSQLLPAK</sequence>
<comment type="pathway">
    <text evidence="3">Amino-acid degradation; L-phenylalanine degradation; acetoacetate and fumarate from L-phenylalanine: step 6/6.</text>
</comment>
<feature type="binding site" evidence="14">
    <location>
        <position position="272"/>
    </location>
    <ligand>
        <name>Mg(2+)</name>
        <dbReference type="ChEBI" id="CHEBI:18420"/>
    </ligand>
</feature>
<dbReference type="Gene3D" id="2.30.30.230">
    <property type="entry name" value="Fumarylacetoacetase, N-terminal domain"/>
    <property type="match status" value="1"/>
</dbReference>
<evidence type="ECO:0000259" key="15">
    <source>
        <dbReference type="Pfam" id="PF01557"/>
    </source>
</evidence>
<comment type="cofactor">
    <cofactor evidence="1 14">
        <name>Ca(2+)</name>
        <dbReference type="ChEBI" id="CHEBI:29108"/>
    </cofactor>
</comment>
<feature type="binding site" evidence="13">
    <location>
        <position position="255"/>
    </location>
    <ligand>
        <name>substrate</name>
    </ligand>
</feature>
<dbReference type="InterPro" id="IPR005959">
    <property type="entry name" value="Fumarylacetoacetase"/>
</dbReference>
<evidence type="ECO:0000256" key="10">
    <source>
        <dbReference type="ARBA" id="ARBA00022878"/>
    </source>
</evidence>
<feature type="binding site" evidence="13">
    <location>
        <position position="259"/>
    </location>
    <ligand>
        <name>substrate</name>
    </ligand>
</feature>
<dbReference type="FunFam" id="3.90.850.10:FF:000004">
    <property type="entry name" value="Fumarylacetoacetase"/>
    <property type="match status" value="1"/>
</dbReference>
<dbReference type="GO" id="GO:0006559">
    <property type="term" value="P:L-phenylalanine catabolic process"/>
    <property type="evidence" value="ECO:0007669"/>
    <property type="project" value="UniProtKB-UniPathway"/>
</dbReference>
<evidence type="ECO:0000256" key="14">
    <source>
        <dbReference type="PIRSR" id="PIRSR605959-3"/>
    </source>
</evidence>
<feature type="binding site" evidence="14">
    <location>
        <position position="141"/>
    </location>
    <ligand>
        <name>Ca(2+)</name>
        <dbReference type="ChEBI" id="CHEBI:29108"/>
    </ligand>
</feature>
<dbReference type="AlphaFoldDB" id="A0A1N6ENK7"/>
<keyword evidence="18" id="KW-1185">Reference proteome</keyword>
<dbReference type="Pfam" id="PF01557">
    <property type="entry name" value="FAA_hydrolase"/>
    <property type="match status" value="1"/>
</dbReference>
<evidence type="ECO:0000256" key="5">
    <source>
        <dbReference type="ARBA" id="ARBA00012094"/>
    </source>
</evidence>
<keyword evidence="8 14" id="KW-0106">Calcium</keyword>
<dbReference type="InterPro" id="IPR036663">
    <property type="entry name" value="Fumarylacetoacetase_C_sf"/>
</dbReference>
<evidence type="ECO:0000256" key="6">
    <source>
        <dbReference type="ARBA" id="ARBA00022723"/>
    </source>
</evidence>
<evidence type="ECO:0000259" key="16">
    <source>
        <dbReference type="Pfam" id="PF09298"/>
    </source>
</evidence>
<evidence type="ECO:0000256" key="4">
    <source>
        <dbReference type="ARBA" id="ARBA00010211"/>
    </source>
</evidence>
<dbReference type="GO" id="GO:0046872">
    <property type="term" value="F:metal ion binding"/>
    <property type="evidence" value="ECO:0007669"/>
    <property type="project" value="UniProtKB-KW"/>
</dbReference>
<accession>A0A1N6ENK7</accession>
<feature type="binding site" evidence="13">
    <location>
        <position position="157"/>
    </location>
    <ligand>
        <name>substrate</name>
    </ligand>
</feature>
<dbReference type="EMBL" id="FSRC01000001">
    <property type="protein sequence ID" value="SIN84541.1"/>
    <property type="molecule type" value="Genomic_DNA"/>
</dbReference>
<organism evidence="17 18">
    <name type="scientific">Algoriphagus halophilus</name>
    <dbReference type="NCBI Taxonomy" id="226505"/>
    <lineage>
        <taxon>Bacteria</taxon>
        <taxon>Pseudomonadati</taxon>
        <taxon>Bacteroidota</taxon>
        <taxon>Cytophagia</taxon>
        <taxon>Cytophagales</taxon>
        <taxon>Cyclobacteriaceae</taxon>
        <taxon>Algoriphagus</taxon>
    </lineage>
</organism>
<evidence type="ECO:0000256" key="7">
    <source>
        <dbReference type="ARBA" id="ARBA00022801"/>
    </source>
</evidence>
<dbReference type="GO" id="GO:0004334">
    <property type="term" value="F:fumarylacetoacetase activity"/>
    <property type="evidence" value="ECO:0007669"/>
    <property type="project" value="UniProtKB-EC"/>
</dbReference>
<dbReference type="GO" id="GO:1902000">
    <property type="term" value="P:homogentisate catabolic process"/>
    <property type="evidence" value="ECO:0007669"/>
    <property type="project" value="TreeGrafter"/>
</dbReference>
<evidence type="ECO:0000256" key="9">
    <source>
        <dbReference type="ARBA" id="ARBA00022842"/>
    </source>
</evidence>
<dbReference type="InterPro" id="IPR015377">
    <property type="entry name" value="Fumarylacetoacetase_N"/>
</dbReference>
<gene>
    <name evidence="17" type="ORF">SAMN05444394_2332</name>
</gene>
<keyword evidence="6 14" id="KW-0479">Metal-binding</keyword>
<comment type="cofactor">
    <cofactor evidence="2 14">
        <name>Mg(2+)</name>
        <dbReference type="ChEBI" id="CHEBI:18420"/>
    </cofactor>
</comment>
<feature type="binding site" evidence="14">
    <location>
        <position position="268"/>
    </location>
    <ligand>
        <name>Mg(2+)</name>
        <dbReference type="ChEBI" id="CHEBI:18420"/>
    </ligand>
</feature>
<dbReference type="UniPathway" id="UPA00139">
    <property type="reaction ID" value="UER00341"/>
</dbReference>
<feature type="binding site" evidence="14">
    <location>
        <position position="248"/>
    </location>
    <ligand>
        <name>Mg(2+)</name>
        <dbReference type="ChEBI" id="CHEBI:18420"/>
    </ligand>
</feature>
<feature type="binding site" evidence="13">
    <location>
        <position position="364"/>
    </location>
    <ligand>
        <name>substrate</name>
    </ligand>
</feature>
<dbReference type="NCBIfam" id="TIGR01266">
    <property type="entry name" value="fum_ac_acetase"/>
    <property type="match status" value="1"/>
</dbReference>
<evidence type="ECO:0000313" key="17">
    <source>
        <dbReference type="EMBL" id="SIN84541.1"/>
    </source>
</evidence>
<dbReference type="STRING" id="226505.SAMN05444394_2332"/>
<evidence type="ECO:0000256" key="1">
    <source>
        <dbReference type="ARBA" id="ARBA00001913"/>
    </source>
</evidence>
<comment type="similarity">
    <text evidence="4">Belongs to the FAH family.</text>
</comment>
<evidence type="ECO:0000256" key="8">
    <source>
        <dbReference type="ARBA" id="ARBA00022837"/>
    </source>
</evidence>
<dbReference type="GO" id="GO:0006572">
    <property type="term" value="P:L-tyrosine catabolic process"/>
    <property type="evidence" value="ECO:0007669"/>
    <property type="project" value="UniProtKB-KW"/>
</dbReference>
<dbReference type="SUPFAM" id="SSF56529">
    <property type="entry name" value="FAH"/>
    <property type="match status" value="1"/>
</dbReference>
<evidence type="ECO:0000256" key="13">
    <source>
        <dbReference type="PIRSR" id="PIRSR605959-2"/>
    </source>
</evidence>
<dbReference type="PANTHER" id="PTHR43069">
    <property type="entry name" value="FUMARYLACETOACETASE"/>
    <property type="match status" value="1"/>
</dbReference>
<dbReference type="Gene3D" id="3.90.850.10">
    <property type="entry name" value="Fumarylacetoacetase-like, C-terminal domain"/>
    <property type="match status" value="1"/>
</dbReference>
<evidence type="ECO:0000256" key="11">
    <source>
        <dbReference type="ARBA" id="ARBA00023232"/>
    </source>
</evidence>
<reference evidence="18" key="1">
    <citation type="submission" date="2016-11" db="EMBL/GenBank/DDBJ databases">
        <authorList>
            <person name="Varghese N."/>
            <person name="Submissions S."/>
        </authorList>
    </citation>
    <scope>NUCLEOTIDE SEQUENCE [LARGE SCALE GENOMIC DNA]</scope>
    <source>
        <strain evidence="18">DSM 15292</strain>
    </source>
</reference>
<feature type="binding site" evidence="13">
    <location>
        <position position="143"/>
    </location>
    <ligand>
        <name>substrate</name>
    </ligand>
</feature>
<evidence type="ECO:0000256" key="12">
    <source>
        <dbReference type="PIRSR" id="PIRSR605959-1"/>
    </source>
</evidence>
<dbReference type="PANTHER" id="PTHR43069:SF2">
    <property type="entry name" value="FUMARYLACETOACETASE"/>
    <property type="match status" value="1"/>
</dbReference>
<dbReference type="SUPFAM" id="SSF63433">
    <property type="entry name" value="Fumarylacetoacetate hydrolase, FAH, N-terminal domain"/>
    <property type="match status" value="1"/>
</dbReference>
<name>A0A1N6ENK7_9BACT</name>
<feature type="binding site" evidence="14">
    <location>
        <position position="214"/>
    </location>
    <ligand>
        <name>Ca(2+)</name>
        <dbReference type="ChEBI" id="CHEBI:29108"/>
    </ligand>
</feature>
<evidence type="ECO:0000256" key="3">
    <source>
        <dbReference type="ARBA" id="ARBA00004782"/>
    </source>
</evidence>
<evidence type="ECO:0000256" key="2">
    <source>
        <dbReference type="ARBA" id="ARBA00001946"/>
    </source>
</evidence>
<dbReference type="Proteomes" id="UP000185221">
    <property type="component" value="Unassembled WGS sequence"/>
</dbReference>
<dbReference type="InterPro" id="IPR036462">
    <property type="entry name" value="Fumarylacetoacetase_N_sf"/>
</dbReference>
<keyword evidence="7 17" id="KW-0378">Hydrolase</keyword>
<keyword evidence="9 14" id="KW-0460">Magnesium</keyword>
<keyword evidence="11" id="KW-0585">Phenylalanine catabolism</keyword>
<feature type="binding site" evidence="14">
    <location>
        <position position="216"/>
    </location>
    <ligand>
        <name>Ca(2+)</name>
        <dbReference type="ChEBI" id="CHEBI:29108"/>
    </ligand>
</feature>
<evidence type="ECO:0000313" key="18">
    <source>
        <dbReference type="Proteomes" id="UP000185221"/>
    </source>
</evidence>
<proteinExistence type="inferred from homology"/>
<protein>
    <recommendedName>
        <fullName evidence="5">fumarylacetoacetase</fullName>
        <ecNumber evidence="5">3.7.1.2</ecNumber>
    </recommendedName>
</protein>
<feature type="domain" description="Fumarylacetoacetase N-terminal" evidence="16">
    <location>
        <begin position="33"/>
        <end position="133"/>
    </location>
</feature>
<feature type="binding site" evidence="14">
    <location>
        <position position="248"/>
    </location>
    <ligand>
        <name>Ca(2+)</name>
        <dbReference type="ChEBI" id="CHEBI:29108"/>
    </ligand>
</feature>